<proteinExistence type="predicted"/>
<name>A0A831QMJ8_9FLAO</name>
<dbReference type="InterPro" id="IPR012373">
    <property type="entry name" value="Ferrdict_sens_TM"/>
</dbReference>
<dbReference type="EMBL" id="DRGL01000027">
    <property type="protein sequence ID" value="HEA20938.1"/>
    <property type="molecule type" value="Genomic_DNA"/>
</dbReference>
<organism evidence="4">
    <name type="scientific">Pricia antarctica</name>
    <dbReference type="NCBI Taxonomy" id="641691"/>
    <lineage>
        <taxon>Bacteria</taxon>
        <taxon>Pseudomonadati</taxon>
        <taxon>Bacteroidota</taxon>
        <taxon>Flavobacteriia</taxon>
        <taxon>Flavobacteriales</taxon>
        <taxon>Flavobacteriaceae</taxon>
        <taxon>Pricia</taxon>
    </lineage>
</organism>
<gene>
    <name evidence="4" type="ORF">ENH87_08460</name>
</gene>
<keyword evidence="1" id="KW-0472">Membrane</keyword>
<dbReference type="Gene3D" id="2.60.120.1440">
    <property type="match status" value="1"/>
</dbReference>
<dbReference type="PANTHER" id="PTHR30273:SF2">
    <property type="entry name" value="PROTEIN FECR"/>
    <property type="match status" value="1"/>
</dbReference>
<keyword evidence="1" id="KW-0812">Transmembrane</keyword>
<dbReference type="Pfam" id="PF16344">
    <property type="entry name" value="FecR_C"/>
    <property type="match status" value="1"/>
</dbReference>
<feature type="domain" description="FecR protein" evidence="2">
    <location>
        <begin position="172"/>
        <end position="264"/>
    </location>
</feature>
<evidence type="ECO:0000259" key="2">
    <source>
        <dbReference type="Pfam" id="PF04773"/>
    </source>
</evidence>
<dbReference type="InterPro" id="IPR006860">
    <property type="entry name" value="FecR"/>
</dbReference>
<keyword evidence="1" id="KW-1133">Transmembrane helix</keyword>
<feature type="transmembrane region" description="Helical" evidence="1">
    <location>
        <begin position="82"/>
        <end position="100"/>
    </location>
</feature>
<accession>A0A831QMJ8</accession>
<comment type="caution">
    <text evidence="4">The sequence shown here is derived from an EMBL/GenBank/DDBJ whole genome shotgun (WGS) entry which is preliminary data.</text>
</comment>
<dbReference type="Gene3D" id="3.55.50.30">
    <property type="match status" value="1"/>
</dbReference>
<protein>
    <submittedName>
        <fullName evidence="4">FecR family protein</fullName>
    </submittedName>
</protein>
<evidence type="ECO:0000313" key="4">
    <source>
        <dbReference type="EMBL" id="HEA20938.1"/>
    </source>
</evidence>
<dbReference type="Proteomes" id="UP000886191">
    <property type="component" value="Unassembled WGS sequence"/>
</dbReference>
<feature type="domain" description="Protein FecR C-terminal" evidence="3">
    <location>
        <begin position="314"/>
        <end position="382"/>
    </location>
</feature>
<dbReference type="AlphaFoldDB" id="A0A831QMJ8"/>
<dbReference type="GO" id="GO:0016989">
    <property type="term" value="F:sigma factor antagonist activity"/>
    <property type="evidence" value="ECO:0007669"/>
    <property type="project" value="TreeGrafter"/>
</dbReference>
<sequence>MKIIQLVIKKFKMTISDEETKILDKWLSDSETNKELFLKLKHLYHKGVNISDLENIDVETSWKKVMQKYDLKKGNRFNLQPLLKIAAIFTGLMILAIYGYNQLTIPFERTVKSDLDVIRLQFDNGEIHFLSVEGEKPITDAQGNVMGKKEGNKLNYQNSKPEGKLIYNTLTIPFGKRFEITLSDGTLVHLNAGSSLKYPVNFQKGKKREVFLKGEAFFDVSEDKLNPFVVSTSGMDVTVLGTEFNVSAYPEDSFINTVLVEGSVSLTSNGNNLGKVNSPLLLKPGFKAEWDNLSGKANIEDVDTNIYTSWTSGKLIIKNLPFKNIIKRLERNFNVTIENNYKELDEQVYTASFNDESIVEVLSSFAENKKFDFIIDGEKIMINQP</sequence>
<dbReference type="InterPro" id="IPR032508">
    <property type="entry name" value="FecR_C"/>
</dbReference>
<evidence type="ECO:0000256" key="1">
    <source>
        <dbReference type="SAM" id="Phobius"/>
    </source>
</evidence>
<dbReference type="PANTHER" id="PTHR30273">
    <property type="entry name" value="PERIPLASMIC SIGNAL SENSOR AND SIGMA FACTOR ACTIVATOR FECR-RELATED"/>
    <property type="match status" value="1"/>
</dbReference>
<dbReference type="Pfam" id="PF04773">
    <property type="entry name" value="FecR"/>
    <property type="match status" value="1"/>
</dbReference>
<reference evidence="4" key="1">
    <citation type="journal article" date="2020" name="mSystems">
        <title>Genome- and Community-Level Interaction Insights into Carbon Utilization and Element Cycling Functions of Hydrothermarchaeota in Hydrothermal Sediment.</title>
        <authorList>
            <person name="Zhou Z."/>
            <person name="Liu Y."/>
            <person name="Xu W."/>
            <person name="Pan J."/>
            <person name="Luo Z.H."/>
            <person name="Li M."/>
        </authorList>
    </citation>
    <scope>NUCLEOTIDE SEQUENCE [LARGE SCALE GENOMIC DNA]</scope>
    <source>
        <strain evidence="4">HyVt-345</strain>
    </source>
</reference>
<evidence type="ECO:0000259" key="3">
    <source>
        <dbReference type="Pfam" id="PF16344"/>
    </source>
</evidence>